<organism evidence="2 3">
    <name type="scientific">Streptomyces yangpuensis</name>
    <dbReference type="NCBI Taxonomy" id="1648182"/>
    <lineage>
        <taxon>Bacteria</taxon>
        <taxon>Bacillati</taxon>
        <taxon>Actinomycetota</taxon>
        <taxon>Actinomycetes</taxon>
        <taxon>Kitasatosporales</taxon>
        <taxon>Streptomycetaceae</taxon>
        <taxon>Streptomyces</taxon>
    </lineage>
</organism>
<keyword evidence="3" id="KW-1185">Reference proteome</keyword>
<accession>A0ABY5Q7P8</accession>
<dbReference type="GeneID" id="95578595"/>
<feature type="compositionally biased region" description="Low complexity" evidence="1">
    <location>
        <begin position="314"/>
        <end position="328"/>
    </location>
</feature>
<feature type="region of interest" description="Disordered" evidence="1">
    <location>
        <begin position="149"/>
        <end position="168"/>
    </location>
</feature>
<feature type="region of interest" description="Disordered" evidence="1">
    <location>
        <begin position="281"/>
        <end position="345"/>
    </location>
</feature>
<evidence type="ECO:0000313" key="2">
    <source>
        <dbReference type="EMBL" id="UUY52334.1"/>
    </source>
</evidence>
<feature type="compositionally biased region" description="Pro residues" evidence="1">
    <location>
        <begin position="299"/>
        <end position="313"/>
    </location>
</feature>
<reference evidence="2" key="1">
    <citation type="submission" date="2022-08" db="EMBL/GenBank/DDBJ databases">
        <authorList>
            <person name="Tian L."/>
        </authorList>
    </citation>
    <scope>NUCLEOTIDE SEQUENCE</scope>
    <source>
        <strain evidence="2">CM253</strain>
        <plasmid evidence="2">unnamed1</plasmid>
    </source>
</reference>
<protein>
    <submittedName>
        <fullName evidence="2">Uncharacterized protein</fullName>
    </submittedName>
</protein>
<keyword evidence="2" id="KW-0614">Plasmid</keyword>
<evidence type="ECO:0000313" key="3">
    <source>
        <dbReference type="Proteomes" id="UP001057738"/>
    </source>
</evidence>
<dbReference type="Proteomes" id="UP001057738">
    <property type="component" value="Plasmid unnamed1"/>
</dbReference>
<gene>
    <name evidence="2" type="ORF">NRK68_34220</name>
</gene>
<dbReference type="RefSeq" id="WP_257858076.1">
    <property type="nucleotide sequence ID" value="NZ_CP102515.1"/>
</dbReference>
<dbReference type="EMBL" id="CP102515">
    <property type="protein sequence ID" value="UUY52334.1"/>
    <property type="molecule type" value="Genomic_DNA"/>
</dbReference>
<feature type="region of interest" description="Disordered" evidence="1">
    <location>
        <begin position="239"/>
        <end position="265"/>
    </location>
</feature>
<name>A0ABY5Q7P8_9ACTN</name>
<proteinExistence type="predicted"/>
<geneLocation type="plasmid" evidence="2 3">
    <name>unnamed1</name>
</geneLocation>
<sequence length="345" mass="36130">MAEEESGVEPQDCEAIDAYEAALDAFAEKLNLFHISGGSPSYSTVAAASVRPRLTTTGLNEMLSGKRLPSLETLLEYLRVVTTPSGLDKPAAAKFRADAALVEEWRGHWQDAKLLQRRAQAANKRVRATVRQVHDDAVRDAEALRTAAHAEAERIRTSAHTDAEDIRARARRDADELLDRARETTTAPTPGSPEPQPAGSAPMRAGLSPSLGKLIRLRPAAAVLAVAVVAVATILVSDSFTGKPGDCPDGRTQAAARHADAVSSNGHANVRPAAFAAQPAAIIPNPSGHPLLRGFPTPSTSPTPDEPPTPHTSPTPAKSQAPSPSATSTPPPAPSPSAPCTERSG</sequence>
<evidence type="ECO:0000256" key="1">
    <source>
        <dbReference type="SAM" id="MobiDB-lite"/>
    </source>
</evidence>
<feature type="region of interest" description="Disordered" evidence="1">
    <location>
        <begin position="181"/>
        <end position="205"/>
    </location>
</feature>